<dbReference type="Gene3D" id="3.40.50.300">
    <property type="entry name" value="P-loop containing nucleotide triphosphate hydrolases"/>
    <property type="match status" value="2"/>
</dbReference>
<dbReference type="PANTHER" id="PTHR43581">
    <property type="entry name" value="ATP/GTP PHOSPHATASE"/>
    <property type="match status" value="1"/>
</dbReference>
<feature type="compositionally biased region" description="Low complexity" evidence="1">
    <location>
        <begin position="62"/>
        <end position="100"/>
    </location>
</feature>
<feature type="compositionally biased region" description="Low complexity" evidence="1">
    <location>
        <begin position="1"/>
        <end position="22"/>
    </location>
</feature>
<evidence type="ECO:0000259" key="3">
    <source>
        <dbReference type="Pfam" id="PF13476"/>
    </source>
</evidence>
<evidence type="ECO:0000313" key="5">
    <source>
        <dbReference type="Proteomes" id="UP000315400"/>
    </source>
</evidence>
<dbReference type="GO" id="GO:0005524">
    <property type="term" value="F:ATP binding"/>
    <property type="evidence" value="ECO:0007669"/>
    <property type="project" value="InterPro"/>
</dbReference>
<dbReference type="Pfam" id="PF13304">
    <property type="entry name" value="AAA_21"/>
    <property type="match status" value="1"/>
</dbReference>
<proteinExistence type="predicted"/>
<dbReference type="EMBL" id="VIFK01000038">
    <property type="protein sequence ID" value="TQE99811.1"/>
    <property type="molecule type" value="Genomic_DNA"/>
</dbReference>
<dbReference type="PROSITE" id="PS51257">
    <property type="entry name" value="PROKAR_LIPOPROTEIN"/>
    <property type="match status" value="1"/>
</dbReference>
<dbReference type="InterPro" id="IPR051396">
    <property type="entry name" value="Bact_Antivir_Def_Nuclease"/>
</dbReference>
<feature type="domain" description="ATPase AAA-type core" evidence="2">
    <location>
        <begin position="338"/>
        <end position="421"/>
    </location>
</feature>
<reference evidence="4 5" key="1">
    <citation type="submission" date="2019-06" db="EMBL/GenBank/DDBJ databases">
        <title>Metagenome assembled Genome of Spiribacter salinus SL48-SHIP from the microbial mat of Salt Lake 48 (Novosibirsk region, Russia).</title>
        <authorList>
            <person name="Shipova A."/>
            <person name="Rozanov A.S."/>
            <person name="Bryanskaya A.V."/>
            <person name="Peltek S.E."/>
        </authorList>
    </citation>
    <scope>NUCLEOTIDE SEQUENCE [LARGE SCALE GENOMIC DNA]</scope>
    <source>
        <strain evidence="4">SL48-SHIP-2</strain>
    </source>
</reference>
<dbReference type="Proteomes" id="UP000315400">
    <property type="component" value="Unassembled WGS sequence"/>
</dbReference>
<dbReference type="InterPro" id="IPR027417">
    <property type="entry name" value="P-loop_NTPase"/>
</dbReference>
<dbReference type="SUPFAM" id="SSF52540">
    <property type="entry name" value="P-loop containing nucleoside triphosphate hydrolases"/>
    <property type="match status" value="1"/>
</dbReference>
<comment type="caution">
    <text evidence="4">The sequence shown here is derived from an EMBL/GenBank/DDBJ whole genome shotgun (WGS) entry which is preliminary data.</text>
</comment>
<feature type="region of interest" description="Disordered" evidence="1">
    <location>
        <begin position="52"/>
        <end position="123"/>
    </location>
</feature>
<dbReference type="GO" id="GO:0006302">
    <property type="term" value="P:double-strand break repair"/>
    <property type="evidence" value="ECO:0007669"/>
    <property type="project" value="InterPro"/>
</dbReference>
<organism evidence="4 5">
    <name type="scientific">Spiribacter salinus</name>
    <dbReference type="NCBI Taxonomy" id="1335746"/>
    <lineage>
        <taxon>Bacteria</taxon>
        <taxon>Pseudomonadati</taxon>
        <taxon>Pseudomonadota</taxon>
        <taxon>Gammaproteobacteria</taxon>
        <taxon>Chromatiales</taxon>
        <taxon>Ectothiorhodospiraceae</taxon>
        <taxon>Spiribacter</taxon>
    </lineage>
</organism>
<name>A0A540VSS6_9GAMM</name>
<gene>
    <name evidence="4" type="ORF">FKY71_06660</name>
</gene>
<dbReference type="AlphaFoldDB" id="A0A540VSS6"/>
<dbReference type="InterPro" id="IPR038729">
    <property type="entry name" value="Rad50/SbcC_AAA"/>
</dbReference>
<evidence type="ECO:0000313" key="4">
    <source>
        <dbReference type="EMBL" id="TQE99811.1"/>
    </source>
</evidence>
<sequence length="489" mass="52696">MRASSTPGSSAPAAASCACSSPPTTPPIGIRPLTAACQCGKPCTRWCAPTAPKAKPPPANCWPPSSTRPRPSASSPTASTPCANAPAAPKTPAPTTNSSPAGPPSKSPPTPRSKPTRPNRRACSIPSEGACAVLRSLELANFTAFKKLDLEFSAGLNVIVGTNGTGKTHILKAAYGVMAWHRDFMRTAKGMEKDFDFPQQLLVRHIAEVFRVSSLGNLVRLNSKGAWAYHCAFGNATYYRLSRDPSGAETNIEAERGKAMLDHNQPEVVYLPPQQLITIASELPAIYDKYTIPFDKTWRDTCVTLTGPLRKDLSDSPLIPLVRSLEQAMGGSVVTDDGGRFLLKTTDGTIEMHLVAEGFRKLAMLARLVATESIAPGSTVFWDEPEANLNPETIRLVAQVIVDFAKHGVQLVIATHSLFLLREIYILTQDPEREPVDARYIGLNRGPRGGPVAITQGSSIDDIGDLAALDEDLRQSDRYMDVEFKRGEA</sequence>
<feature type="domain" description="Rad50/SbcC-type AAA" evidence="3">
    <location>
        <begin position="136"/>
        <end position="173"/>
    </location>
</feature>
<dbReference type="Pfam" id="PF13476">
    <property type="entry name" value="AAA_23"/>
    <property type="match status" value="1"/>
</dbReference>
<dbReference type="InterPro" id="IPR003959">
    <property type="entry name" value="ATPase_AAA_core"/>
</dbReference>
<accession>A0A540VSS6</accession>
<evidence type="ECO:0000259" key="2">
    <source>
        <dbReference type="Pfam" id="PF13304"/>
    </source>
</evidence>
<dbReference type="PANTHER" id="PTHR43581:SF2">
    <property type="entry name" value="EXCINUCLEASE ATPASE SUBUNIT"/>
    <property type="match status" value="1"/>
</dbReference>
<dbReference type="GO" id="GO:0016887">
    <property type="term" value="F:ATP hydrolysis activity"/>
    <property type="evidence" value="ECO:0007669"/>
    <property type="project" value="InterPro"/>
</dbReference>
<evidence type="ECO:0000256" key="1">
    <source>
        <dbReference type="SAM" id="MobiDB-lite"/>
    </source>
</evidence>
<feature type="compositionally biased region" description="Pro residues" evidence="1">
    <location>
        <begin position="101"/>
        <end position="112"/>
    </location>
</feature>
<protein>
    <submittedName>
        <fullName evidence="4">AAA family ATPase</fullName>
    </submittedName>
</protein>
<dbReference type="CDD" id="cd00267">
    <property type="entry name" value="ABC_ATPase"/>
    <property type="match status" value="1"/>
</dbReference>
<feature type="region of interest" description="Disordered" evidence="1">
    <location>
        <begin position="1"/>
        <end position="23"/>
    </location>
</feature>